<gene>
    <name evidence="2" type="ORF">COEREDRAFT_87131</name>
</gene>
<name>A0A2G5BBR3_COERN</name>
<feature type="transmembrane region" description="Helical" evidence="1">
    <location>
        <begin position="102"/>
        <end position="123"/>
    </location>
</feature>
<feature type="transmembrane region" description="Helical" evidence="1">
    <location>
        <begin position="135"/>
        <end position="161"/>
    </location>
</feature>
<evidence type="ECO:0000313" key="3">
    <source>
        <dbReference type="Proteomes" id="UP000242474"/>
    </source>
</evidence>
<feature type="transmembrane region" description="Helical" evidence="1">
    <location>
        <begin position="257"/>
        <end position="276"/>
    </location>
</feature>
<feature type="transmembrane region" description="Helical" evidence="1">
    <location>
        <begin position="33"/>
        <end position="54"/>
    </location>
</feature>
<reference evidence="2 3" key="1">
    <citation type="journal article" date="2015" name="Genome Biol. Evol.">
        <title>Phylogenomic analyses indicate that early fungi evolved digesting cell walls of algal ancestors of land plants.</title>
        <authorList>
            <person name="Chang Y."/>
            <person name="Wang S."/>
            <person name="Sekimoto S."/>
            <person name="Aerts A.L."/>
            <person name="Choi C."/>
            <person name="Clum A."/>
            <person name="LaButti K.M."/>
            <person name="Lindquist E.A."/>
            <person name="Yee Ngan C."/>
            <person name="Ohm R.A."/>
            <person name="Salamov A.A."/>
            <person name="Grigoriev I.V."/>
            <person name="Spatafora J.W."/>
            <person name="Berbee M.L."/>
        </authorList>
    </citation>
    <scope>NUCLEOTIDE SEQUENCE [LARGE SCALE GENOMIC DNA]</scope>
    <source>
        <strain evidence="2 3">NRRL 1564</strain>
    </source>
</reference>
<accession>A0A2G5BBR3</accession>
<dbReference type="AlphaFoldDB" id="A0A2G5BBR3"/>
<proteinExistence type="predicted"/>
<feature type="transmembrane region" description="Helical" evidence="1">
    <location>
        <begin position="66"/>
        <end position="82"/>
    </location>
</feature>
<keyword evidence="3" id="KW-1185">Reference proteome</keyword>
<evidence type="ECO:0000256" key="1">
    <source>
        <dbReference type="SAM" id="Phobius"/>
    </source>
</evidence>
<dbReference type="EMBL" id="KZ303500">
    <property type="protein sequence ID" value="PIA16432.1"/>
    <property type="molecule type" value="Genomic_DNA"/>
</dbReference>
<feature type="transmembrane region" description="Helical" evidence="1">
    <location>
        <begin position="216"/>
        <end position="237"/>
    </location>
</feature>
<organism evidence="2 3">
    <name type="scientific">Coemansia reversa (strain ATCC 12441 / NRRL 1564)</name>
    <dbReference type="NCBI Taxonomy" id="763665"/>
    <lineage>
        <taxon>Eukaryota</taxon>
        <taxon>Fungi</taxon>
        <taxon>Fungi incertae sedis</taxon>
        <taxon>Zoopagomycota</taxon>
        <taxon>Kickxellomycotina</taxon>
        <taxon>Kickxellomycetes</taxon>
        <taxon>Kickxellales</taxon>
        <taxon>Kickxellaceae</taxon>
        <taxon>Coemansia</taxon>
    </lineage>
</organism>
<keyword evidence="1" id="KW-0472">Membrane</keyword>
<keyword evidence="1" id="KW-1133">Transmembrane helix</keyword>
<evidence type="ECO:0000313" key="2">
    <source>
        <dbReference type="EMBL" id="PIA16432.1"/>
    </source>
</evidence>
<feature type="transmembrane region" description="Helical" evidence="1">
    <location>
        <begin position="181"/>
        <end position="204"/>
    </location>
</feature>
<dbReference type="Proteomes" id="UP000242474">
    <property type="component" value="Unassembled WGS sequence"/>
</dbReference>
<keyword evidence="1" id="KW-0812">Transmembrane</keyword>
<protein>
    <recommendedName>
        <fullName evidence="4">G-protein coupled receptors family 3 profile domain-containing protein</fullName>
    </recommendedName>
</protein>
<sequence>MPVARISGSLQPRISSKTRDNINAQSPDNDDTVAIAICAGMFGLTALMLVFAWCNYSYRPIRAKNLLWTTLIYLSTVLWFIGNISANGHVRLIDAWSNCKLWIIWFRVLFCFVFASMTIVRFYALDRVFNQKKPFTTWSSLVSAGAVVILNVIFCLVNQLISGSLTIEYVPSLEICNVTQAFRIAAITFQWVLWTGVGILFFRLRNIQSSFNEFRESMAIFAVIIALLIESTVTNIYYKYYIFEKHRRIEKTVMDMVAGNIVVWLFIGYPVFMCIFRRREYEQRWLEKLAKDSSNSSGLPPKSSTFYTKMRDTGEFGLGSIHRDLDSSELMGSTLKSKYHPFANQHPLDIEDMLNDHGMYNSNALPISMRTNVHVHEPAMGSPTNFTGYSELALDGRHVL</sequence>
<evidence type="ECO:0008006" key="4">
    <source>
        <dbReference type="Google" id="ProtNLM"/>
    </source>
</evidence>
<dbReference type="OrthoDB" id="5527222at2759"/>